<proteinExistence type="predicted"/>
<feature type="compositionally biased region" description="Basic and acidic residues" evidence="1">
    <location>
        <begin position="252"/>
        <end position="265"/>
    </location>
</feature>
<feature type="region of interest" description="Disordered" evidence="1">
    <location>
        <begin position="1100"/>
        <end position="1148"/>
    </location>
</feature>
<feature type="compositionally biased region" description="Basic residues" evidence="1">
    <location>
        <begin position="1519"/>
        <end position="1530"/>
    </location>
</feature>
<feature type="compositionally biased region" description="Low complexity" evidence="1">
    <location>
        <begin position="1483"/>
        <end position="1510"/>
    </location>
</feature>
<dbReference type="EMBL" id="GECU01025933">
    <property type="protein sequence ID" value="JAS81773.1"/>
    <property type="molecule type" value="Transcribed_RNA"/>
</dbReference>
<feature type="compositionally biased region" description="Low complexity" evidence="1">
    <location>
        <begin position="1452"/>
        <end position="1461"/>
    </location>
</feature>
<feature type="compositionally biased region" description="Polar residues" evidence="1">
    <location>
        <begin position="1428"/>
        <end position="1451"/>
    </location>
</feature>
<feature type="region of interest" description="Disordered" evidence="1">
    <location>
        <begin position="1176"/>
        <end position="1196"/>
    </location>
</feature>
<feature type="compositionally biased region" description="Polar residues" evidence="1">
    <location>
        <begin position="228"/>
        <end position="250"/>
    </location>
</feature>
<name>A0A1B6I4E1_9HEMI</name>
<evidence type="ECO:0000313" key="2">
    <source>
        <dbReference type="EMBL" id="JAS81773.1"/>
    </source>
</evidence>
<gene>
    <name evidence="2" type="ORF">g.27524</name>
</gene>
<organism evidence="2">
    <name type="scientific">Homalodisca liturata</name>
    <dbReference type="NCBI Taxonomy" id="320908"/>
    <lineage>
        <taxon>Eukaryota</taxon>
        <taxon>Metazoa</taxon>
        <taxon>Ecdysozoa</taxon>
        <taxon>Arthropoda</taxon>
        <taxon>Hexapoda</taxon>
        <taxon>Insecta</taxon>
        <taxon>Pterygota</taxon>
        <taxon>Neoptera</taxon>
        <taxon>Paraneoptera</taxon>
        <taxon>Hemiptera</taxon>
        <taxon>Auchenorrhyncha</taxon>
        <taxon>Membracoidea</taxon>
        <taxon>Cicadellidae</taxon>
        <taxon>Cicadellinae</taxon>
        <taxon>Proconiini</taxon>
        <taxon>Homalodisca</taxon>
    </lineage>
</organism>
<feature type="compositionally biased region" description="Basic and acidic residues" evidence="1">
    <location>
        <begin position="1180"/>
        <end position="1196"/>
    </location>
</feature>
<feature type="compositionally biased region" description="Basic and acidic residues" evidence="1">
    <location>
        <begin position="311"/>
        <end position="324"/>
    </location>
</feature>
<feature type="compositionally biased region" description="Low complexity" evidence="1">
    <location>
        <begin position="274"/>
        <end position="283"/>
    </location>
</feature>
<feature type="region of interest" description="Disordered" evidence="1">
    <location>
        <begin position="612"/>
        <end position="657"/>
    </location>
</feature>
<feature type="region of interest" description="Disordered" evidence="1">
    <location>
        <begin position="1427"/>
        <end position="1531"/>
    </location>
</feature>
<sequence length="1601" mass="178449">MDQDPSRRRELTKQKKWIQTMSVFSSDEEDLNGIVDIQPASECKLDTGPTLALRFPYPMFDDDTDEEDTYIYSHTVLPSRALDWKRKHGTSSDKDDEIGQENHCHKHKKRKEQLLDSTSNKISSKQIASQNEEKMKGLVKDSYNKHTNFTAKKTSRKEKPNSSKQDRKVLNSITTENEGTQNNKSGKKYHQKSSTQKGPKNSIELQESTPKKKVLVKNLKSDKRHSTGKSNKNMMKPSDSTTTCQSSSINMHYEDNITNKKDKPLNKPPSRFIDSSSSGNSDNENVPKSSKSKQYKRLCVLSTSPNNSDTDDPKYNLEKSNHSHDPIYKATAKHKSNAKQMWTKKQKGRTNAILSSESEEEKQCPHSVQTLESENEHKNNFQGDEKSVKNNQNLTKTCNKSGPLPFENLIKANENTKLDDSKRVLSCKQKEPKKTILLPQPPNSNLNTNAWKSIANMPLKTSQTKSSTNHQNKIQNLRKMFATSNKSSVQIYKKIQNNENKGEKLESNPKVKSKLLAIKQDGMSRVNSNSVQLTSAVQKNENVAHCSSLETFKIERNNSSVNPRQISKDKLNIIEERNQSLINCVDNTGENSTQTSLTSTLYSNTNSIENIDTSRNVSYPHSDYNKSGNNKGTKVPTDSRIHRSYSNPSTDNNEREATNTAVVENHTQSSVDVNSTCTEYISEGEQLLYKKKVRHSHVDKTKNNQGSLKNDNNCTIKRTKLPLLKKSDENNVTEPNSKGLKDITTEGTKCDLLSNIISQMDSNPYKIQKPIKKTAEATASMLGWFPSPQSSSVLAGQPLNVNNPSYTREVPQVKLQEENKKAPLPHHVHTTTFRPCNPSYNPLSCFQRDINSVVTQNEELGNIPLQQAKSSQKETHSIENSLNVNGKNDKIIPVREKNSVKQPEKIISFYSADHEEYTTSSIDTSKHAQEYNSNNILQVKSSSENNKFYIETLSETPAQTQTKLQNEIAEDIQCKHASVYRIGVAKEPTKKSPLANITGKKDNGEVRCETHKEKPKGIRIRLGGTIYRYAGNIQPPVDMTNTSVTEVKTSDESHDTPSIKTNVSHIENVTTFTPVECNKNSDSVENNNLNFSTTAEAVCKTSSSSEDISSSDESDETSRSGSSEESSSESTNSSFKSSPPKDIYNCSKVTNSSESLGKTLTEHNAEKEKDINVKTVASPHHLDSRDGDISKTSSKDSIKENWDINNVANGTNDNTDVIILTGSSDSENVEAVINNTSSIHYCKKELLSDSQSKCESLCTNNSGNGILKEIRTRNFKDSSEIIKPPKTLTEPLTEHNLVHQESVTNRKTKTKSFPSLKCGNEDVKNLSSTNSNEKDLIKNDVDNDVIVLSESSDSENVEDLNDETYIPLSKSEVPVIDAKSKSDSMDVTNFGHCNVGRIRIRSLEELGVTVNSSLPENALSFELATDMPNGQQYSDPQTASSISSLKVSNQWNKSNTTSSKSVKPKRKYVRKVSQSAIAVSKAQQSSDPQTSSSVSSLNVTESNNNNQLNSMITKSTSVKPKRKYVKKKSRSPIGVTTNVQQCSDSSVLPSSISERNLNTTNAKPAKLKKKKVKENRAKLSKLKYIPSPSIIAIQSRPIEIS</sequence>
<feature type="compositionally biased region" description="Polar residues" evidence="1">
    <location>
        <begin position="612"/>
        <end position="632"/>
    </location>
</feature>
<feature type="region of interest" description="Disordered" evidence="1">
    <location>
        <begin position="86"/>
        <end position="324"/>
    </location>
</feature>
<feature type="non-terminal residue" evidence="2">
    <location>
        <position position="1601"/>
    </location>
</feature>
<feature type="compositionally biased region" description="Basic and acidic residues" evidence="1">
    <location>
        <begin position="157"/>
        <end position="169"/>
    </location>
</feature>
<feature type="compositionally biased region" description="Polar residues" evidence="1">
    <location>
        <begin position="192"/>
        <end position="208"/>
    </location>
</feature>
<protein>
    <submittedName>
        <fullName evidence="2">Uncharacterized protein</fullName>
    </submittedName>
</protein>
<feature type="compositionally biased region" description="Low complexity" evidence="1">
    <location>
        <begin position="1119"/>
        <end position="1138"/>
    </location>
</feature>
<accession>A0A1B6I4E1</accession>
<evidence type="ECO:0000256" key="1">
    <source>
        <dbReference type="SAM" id="MobiDB-lite"/>
    </source>
</evidence>
<feature type="compositionally biased region" description="Basic and acidic residues" evidence="1">
    <location>
        <begin position="131"/>
        <end position="144"/>
    </location>
</feature>
<feature type="compositionally biased region" description="Polar residues" evidence="1">
    <location>
        <begin position="115"/>
        <end position="130"/>
    </location>
</feature>
<reference evidence="2" key="1">
    <citation type="submission" date="2015-11" db="EMBL/GenBank/DDBJ databases">
        <title>De novo transcriptome assembly of four potential Pierce s Disease insect vectors from Arizona vineyards.</title>
        <authorList>
            <person name="Tassone E.E."/>
        </authorList>
    </citation>
    <scope>NUCLEOTIDE SEQUENCE</scope>
</reference>
<feature type="compositionally biased region" description="Polar residues" evidence="1">
    <location>
        <begin position="171"/>
        <end position="184"/>
    </location>
</feature>